<feature type="domain" description="NAD(P)-binding" evidence="6">
    <location>
        <begin position="75"/>
        <end position="227"/>
    </location>
</feature>
<evidence type="ECO:0000259" key="6">
    <source>
        <dbReference type="Pfam" id="PF13460"/>
    </source>
</evidence>
<dbReference type="CDD" id="cd05271">
    <property type="entry name" value="NDUFA9_like_SDR_a"/>
    <property type="match status" value="1"/>
</dbReference>
<dbReference type="Proteomes" id="UP001142055">
    <property type="component" value="Chromosome 2"/>
</dbReference>
<proteinExistence type="inferred from homology"/>
<keyword evidence="8" id="KW-1185">Reference proteome</keyword>
<dbReference type="OrthoDB" id="275457at2759"/>
<dbReference type="GO" id="GO:0003824">
    <property type="term" value="F:catalytic activity"/>
    <property type="evidence" value="ECO:0007669"/>
    <property type="project" value="UniProtKB-ARBA"/>
</dbReference>
<dbReference type="Gene3D" id="3.40.50.720">
    <property type="entry name" value="NAD(P)-binding Rossmann-like Domain"/>
    <property type="match status" value="1"/>
</dbReference>
<evidence type="ECO:0000256" key="1">
    <source>
        <dbReference type="ARBA" id="ARBA00038501"/>
    </source>
</evidence>
<dbReference type="InterPro" id="IPR051207">
    <property type="entry name" value="ComplexI_NDUFA9_subunit"/>
</dbReference>
<dbReference type="PANTHER" id="PTHR12126">
    <property type="entry name" value="NADH-UBIQUINONE OXIDOREDUCTASE 39 KDA SUBUNIT-RELATED"/>
    <property type="match status" value="1"/>
</dbReference>
<protein>
    <recommendedName>
        <fullName evidence="2">NADH dehydrogenase [ubiquinone] 1 alpha subcomplex subunit 9, mitochondrial</fullName>
    </recommendedName>
    <alternativeName>
        <fullName evidence="4">Complex I-39kD</fullName>
    </alternativeName>
    <alternativeName>
        <fullName evidence="3">NADH-ubiquinone oxidoreductase 39 kDa subunit</fullName>
    </alternativeName>
</protein>
<accession>A0A9Q0M9A6</accession>
<evidence type="ECO:0000313" key="7">
    <source>
        <dbReference type="EMBL" id="KAJ6220437.1"/>
    </source>
</evidence>
<evidence type="ECO:0000313" key="8">
    <source>
        <dbReference type="Proteomes" id="UP001142055"/>
    </source>
</evidence>
<organism evidence="7 8">
    <name type="scientific">Blomia tropicalis</name>
    <name type="common">Mite</name>
    <dbReference type="NCBI Taxonomy" id="40697"/>
    <lineage>
        <taxon>Eukaryota</taxon>
        <taxon>Metazoa</taxon>
        <taxon>Ecdysozoa</taxon>
        <taxon>Arthropoda</taxon>
        <taxon>Chelicerata</taxon>
        <taxon>Arachnida</taxon>
        <taxon>Acari</taxon>
        <taxon>Acariformes</taxon>
        <taxon>Sarcoptiformes</taxon>
        <taxon>Astigmata</taxon>
        <taxon>Glycyphagoidea</taxon>
        <taxon>Echimyopodidae</taxon>
        <taxon>Blomia</taxon>
    </lineage>
</organism>
<dbReference type="InterPro" id="IPR016040">
    <property type="entry name" value="NAD(P)-bd_dom"/>
</dbReference>
<evidence type="ECO:0000256" key="3">
    <source>
        <dbReference type="ARBA" id="ARBA00042000"/>
    </source>
</evidence>
<evidence type="ECO:0000256" key="4">
    <source>
        <dbReference type="ARBA" id="ARBA00043145"/>
    </source>
</evidence>
<reference evidence="7" key="1">
    <citation type="submission" date="2022-12" db="EMBL/GenBank/DDBJ databases">
        <title>Genome assemblies of Blomia tropicalis.</title>
        <authorList>
            <person name="Cui Y."/>
        </authorList>
    </citation>
    <scope>NUCLEOTIDE SEQUENCE</scope>
    <source>
        <tissue evidence="7">Adult mites</tissue>
    </source>
</reference>
<comment type="subunit">
    <text evidence="5">Complex I is composed of 45 different subunits. This a component of the hydrophobic protein fraction. Interacts with BLOC1S1. Interacts with SLC2A4. Interacts with CLOCK. Interacts with RAB5IF.</text>
</comment>
<dbReference type="InterPro" id="IPR036291">
    <property type="entry name" value="NAD(P)-bd_dom_sf"/>
</dbReference>
<dbReference type="GO" id="GO:0005739">
    <property type="term" value="C:mitochondrion"/>
    <property type="evidence" value="ECO:0007669"/>
    <property type="project" value="TreeGrafter"/>
</dbReference>
<comment type="caution">
    <text evidence="7">The sequence shown here is derived from an EMBL/GenBank/DDBJ whole genome shotgun (WGS) entry which is preliminary data.</text>
</comment>
<evidence type="ECO:0000256" key="2">
    <source>
        <dbReference type="ARBA" id="ARBA00040720"/>
    </source>
</evidence>
<sequence>MNSSLLRKCNQVVILKSQIQNAAIRSLSSVPAERKADFAPRIISHGSFPDVTTQKLRRGTGGRSSYNGLTVTVFGSTGFLARSVVNNLGQIGSQIICPYRGDPYFLKELKLAGDLGQVLFVPFNLRDVDSLYTAMKHSNVVINLIGRDNSTPNFDLESIHVEGARTISRIAREAGVKRLIHVSSLNSSPNPEEFYVKGGSNFLKTKYYGEQAVREEFPDATIFRPADMYGVLDKYLWYYCSGYRRNFRRLPLHNGGYGITKTPVCVSDVAQGIVNAISDEESIGKTFDAVGPRRYELRMMMEYLQEIIMKTPENGGFKINNLRWDAIMRARISITTYMSKNVLRAPKVSWEKIERECYSDESTDNPTLSDLGVRLSFIEDKWPDQLITWRYDFSYDGDLGEKKLFTNPPFIVE</sequence>
<comment type="similarity">
    <text evidence="1">Belongs to the complex I NDUFA9 subunit family.</text>
</comment>
<dbReference type="EMBL" id="JAPWDV010000002">
    <property type="protein sequence ID" value="KAJ6220437.1"/>
    <property type="molecule type" value="Genomic_DNA"/>
</dbReference>
<dbReference type="OMA" id="DMKYDPI"/>
<dbReference type="GO" id="GO:0044877">
    <property type="term" value="F:protein-containing complex binding"/>
    <property type="evidence" value="ECO:0007669"/>
    <property type="project" value="TreeGrafter"/>
</dbReference>
<gene>
    <name evidence="7" type="ORF">RDWZM_006249</name>
</gene>
<dbReference type="Pfam" id="PF13460">
    <property type="entry name" value="NAD_binding_10"/>
    <property type="match status" value="1"/>
</dbReference>
<evidence type="ECO:0000256" key="5">
    <source>
        <dbReference type="ARBA" id="ARBA00046455"/>
    </source>
</evidence>
<dbReference type="AlphaFoldDB" id="A0A9Q0M9A6"/>
<name>A0A9Q0M9A6_BLOTA</name>
<dbReference type="SUPFAM" id="SSF51735">
    <property type="entry name" value="NAD(P)-binding Rossmann-fold domains"/>
    <property type="match status" value="1"/>
</dbReference>
<dbReference type="PANTHER" id="PTHR12126:SF11">
    <property type="entry name" value="NADH DEHYDROGENASE [UBIQUINONE] 1 ALPHA SUBCOMPLEX SUBUNIT 9, MITOCHONDRIAL"/>
    <property type="match status" value="1"/>
</dbReference>